<comment type="caution">
    <text evidence="1">The sequence shown here is derived from an EMBL/GenBank/DDBJ whole genome shotgun (WGS) entry which is preliminary data.</text>
</comment>
<evidence type="ECO:0000313" key="1">
    <source>
        <dbReference type="EMBL" id="CAF4391115.1"/>
    </source>
</evidence>
<gene>
    <name evidence="1" type="ORF">GIL414_LOCUS29736</name>
</gene>
<proteinExistence type="predicted"/>
<accession>A0A8S2VUH8</accession>
<sequence>MLERCRLYCQGNEVELHKIDLFENNYHSDNAIHEYTKDTFLYRILNRALRTEDMGTILDFRYFIVDLYNQLYKVQTDFDHYSFVVSEGHKLTVYRGQFMSMKELNQLKRNIGRYIIIQTFLSTTLSSDIALLYAGHESQNSLYESVLFVIDIDIQQNIRKRPLANIGQNGLWSKPYPPIDRSGYVDDHDRPFFLYHKQNATEISENKNFSLPASYEPWVKGKKGSNKLQLNVRKLAISGFSNVSRLNFVEYGLFKGEKKNGPPLMWSQFKKSSLDNETAAQLITSVEDNVGDIMVDFAFKAPRNAIKGYTG</sequence>
<organism evidence="1 2">
    <name type="scientific">Rotaria magnacalcarata</name>
    <dbReference type="NCBI Taxonomy" id="392030"/>
    <lineage>
        <taxon>Eukaryota</taxon>
        <taxon>Metazoa</taxon>
        <taxon>Spiralia</taxon>
        <taxon>Gnathifera</taxon>
        <taxon>Rotifera</taxon>
        <taxon>Eurotatoria</taxon>
        <taxon>Bdelloidea</taxon>
        <taxon>Philodinida</taxon>
        <taxon>Philodinidae</taxon>
        <taxon>Rotaria</taxon>
    </lineage>
</organism>
<dbReference type="AlphaFoldDB" id="A0A8S2VUH8"/>
<reference evidence="1" key="1">
    <citation type="submission" date="2021-02" db="EMBL/GenBank/DDBJ databases">
        <authorList>
            <person name="Nowell W R."/>
        </authorList>
    </citation>
    <scope>NUCLEOTIDE SEQUENCE</scope>
</reference>
<protein>
    <submittedName>
        <fullName evidence="1">Uncharacterized protein</fullName>
    </submittedName>
</protein>
<dbReference type="SUPFAM" id="SSF56399">
    <property type="entry name" value="ADP-ribosylation"/>
    <property type="match status" value="1"/>
</dbReference>
<name>A0A8S2VUH8_9BILA</name>
<dbReference type="Proteomes" id="UP000681720">
    <property type="component" value="Unassembled WGS sequence"/>
</dbReference>
<evidence type="ECO:0000313" key="2">
    <source>
        <dbReference type="Proteomes" id="UP000681720"/>
    </source>
</evidence>
<dbReference type="EMBL" id="CAJOBJ010054836">
    <property type="protein sequence ID" value="CAF4391115.1"/>
    <property type="molecule type" value="Genomic_DNA"/>
</dbReference>
<dbReference type="Gene3D" id="3.90.176.10">
    <property type="entry name" value="Toxin ADP-ribosyltransferase, Chain A, domain 1"/>
    <property type="match status" value="1"/>
</dbReference>